<organism evidence="1 2">
    <name type="scientific">Mucilaginibacter galii</name>
    <dbReference type="NCBI Taxonomy" id="2005073"/>
    <lineage>
        <taxon>Bacteria</taxon>
        <taxon>Pseudomonadati</taxon>
        <taxon>Bacteroidota</taxon>
        <taxon>Sphingobacteriia</taxon>
        <taxon>Sphingobacteriales</taxon>
        <taxon>Sphingobacteriaceae</taxon>
        <taxon>Mucilaginibacter</taxon>
    </lineage>
</organism>
<dbReference type="Proteomes" id="UP000662074">
    <property type="component" value="Unassembled WGS sequence"/>
</dbReference>
<evidence type="ECO:0000313" key="1">
    <source>
        <dbReference type="EMBL" id="GGI51255.1"/>
    </source>
</evidence>
<protein>
    <submittedName>
        <fullName evidence="1">Uncharacterized protein</fullName>
    </submittedName>
</protein>
<dbReference type="AlphaFoldDB" id="A0A917JB79"/>
<accession>A0A917JB79</accession>
<reference evidence="1" key="1">
    <citation type="journal article" date="2014" name="Int. J. Syst. Evol. Microbiol.">
        <title>Complete genome sequence of Corynebacterium casei LMG S-19264T (=DSM 44701T), isolated from a smear-ripened cheese.</title>
        <authorList>
            <consortium name="US DOE Joint Genome Institute (JGI-PGF)"/>
            <person name="Walter F."/>
            <person name="Albersmeier A."/>
            <person name="Kalinowski J."/>
            <person name="Ruckert C."/>
        </authorList>
    </citation>
    <scope>NUCLEOTIDE SEQUENCE</scope>
    <source>
        <strain evidence="1">CCM 8711</strain>
    </source>
</reference>
<name>A0A917JB79_9SPHI</name>
<sequence>MIISVAPVFLAMNNKTVNAAIMQLEQETKNEKDDPDKDAGKDKKFFDEDIQWTYHPVQVPVFVQKAKIRCINHELYQPVHYFSVPTPPPDSRIV</sequence>
<reference evidence="1" key="2">
    <citation type="submission" date="2020-09" db="EMBL/GenBank/DDBJ databases">
        <authorList>
            <person name="Sun Q."/>
            <person name="Sedlacek I."/>
        </authorList>
    </citation>
    <scope>NUCLEOTIDE SEQUENCE</scope>
    <source>
        <strain evidence="1">CCM 8711</strain>
    </source>
</reference>
<gene>
    <name evidence="1" type="ORF">GCM10011425_24670</name>
</gene>
<comment type="caution">
    <text evidence="1">The sequence shown here is derived from an EMBL/GenBank/DDBJ whole genome shotgun (WGS) entry which is preliminary data.</text>
</comment>
<proteinExistence type="predicted"/>
<evidence type="ECO:0000313" key="2">
    <source>
        <dbReference type="Proteomes" id="UP000662074"/>
    </source>
</evidence>
<dbReference type="EMBL" id="BMDO01000006">
    <property type="protein sequence ID" value="GGI51255.1"/>
    <property type="molecule type" value="Genomic_DNA"/>
</dbReference>
<keyword evidence="2" id="KW-1185">Reference proteome</keyword>